<dbReference type="PANTHER" id="PTHR24223:SF443">
    <property type="entry name" value="MULTIDRUG-RESISTANCE LIKE PROTEIN 1, ISOFORM I"/>
    <property type="match status" value="1"/>
</dbReference>
<dbReference type="VEuPathDB" id="FungiDB:YALI0_C18051g"/>
<dbReference type="SUPFAM" id="SSF90123">
    <property type="entry name" value="ABC transporter transmembrane region"/>
    <property type="match status" value="2"/>
</dbReference>
<dbReference type="KEGG" id="yli:2909985"/>
<dbReference type="RefSeq" id="XP_501959.3">
    <property type="nucleotide sequence ID" value="XM_501959.3"/>
</dbReference>
<dbReference type="SMR" id="A0A1D8NBM0"/>
<dbReference type="InterPro" id="IPR056227">
    <property type="entry name" value="TMD0_ABC"/>
</dbReference>
<feature type="transmembrane region" description="Helical" evidence="12">
    <location>
        <begin position="449"/>
        <end position="472"/>
    </location>
</feature>
<evidence type="ECO:0000259" key="14">
    <source>
        <dbReference type="PROSITE" id="PS50929"/>
    </source>
</evidence>
<keyword evidence="6" id="KW-0547">Nucleotide-binding</keyword>
<dbReference type="Proteomes" id="UP000182444">
    <property type="component" value="Chromosome 1C"/>
</dbReference>
<feature type="transmembrane region" description="Helical" evidence="12">
    <location>
        <begin position="536"/>
        <end position="555"/>
    </location>
</feature>
<dbReference type="SUPFAM" id="SSF52540">
    <property type="entry name" value="P-loop containing nucleoside triphosphate hydrolases"/>
    <property type="match status" value="2"/>
</dbReference>
<dbReference type="InterPro" id="IPR036640">
    <property type="entry name" value="ABC1_TM_sf"/>
</dbReference>
<dbReference type="PANTHER" id="PTHR24223">
    <property type="entry name" value="ATP-BINDING CASSETTE SUB-FAMILY C"/>
    <property type="match status" value="1"/>
</dbReference>
<dbReference type="InterPro" id="IPR044726">
    <property type="entry name" value="ABCC_6TM_D2"/>
</dbReference>
<dbReference type="VEuPathDB" id="FungiDB:YALI1_C25190g"/>
<dbReference type="Gene3D" id="1.20.1560.10">
    <property type="entry name" value="ABC transporter type 1, transmembrane domain"/>
    <property type="match status" value="2"/>
</dbReference>
<feature type="transmembrane region" description="Helical" evidence="12">
    <location>
        <begin position="956"/>
        <end position="978"/>
    </location>
</feature>
<feature type="transmembrane region" description="Helical" evidence="12">
    <location>
        <begin position="115"/>
        <end position="134"/>
    </location>
</feature>
<protein>
    <recommendedName>
        <fullName evidence="17">P-loop containing nucleoside triphosphate hydrolase protein</fullName>
    </recommendedName>
</protein>
<keyword evidence="5" id="KW-0677">Repeat</keyword>
<keyword evidence="9 12" id="KW-1133">Transmembrane helix</keyword>
<dbReference type="InterPro" id="IPR050173">
    <property type="entry name" value="ABC_transporter_C-like"/>
</dbReference>
<feature type="transmembrane region" description="Helical" evidence="12">
    <location>
        <begin position="1266"/>
        <end position="1285"/>
    </location>
</feature>
<keyword evidence="8" id="KW-1278">Translocase</keyword>
<proteinExistence type="inferred from homology"/>
<organism evidence="15 16">
    <name type="scientific">Yarrowia lipolytica</name>
    <name type="common">Candida lipolytica</name>
    <dbReference type="NCBI Taxonomy" id="4952"/>
    <lineage>
        <taxon>Eukaryota</taxon>
        <taxon>Fungi</taxon>
        <taxon>Dikarya</taxon>
        <taxon>Ascomycota</taxon>
        <taxon>Saccharomycotina</taxon>
        <taxon>Dipodascomycetes</taxon>
        <taxon>Dipodascales</taxon>
        <taxon>Dipodascales incertae sedis</taxon>
        <taxon>Yarrowia</taxon>
    </lineage>
</organism>
<evidence type="ECO:0000256" key="7">
    <source>
        <dbReference type="ARBA" id="ARBA00022840"/>
    </source>
</evidence>
<keyword evidence="3" id="KW-0813">Transport</keyword>
<feature type="domain" description="ABC transporter" evidence="13">
    <location>
        <begin position="1334"/>
        <end position="1572"/>
    </location>
</feature>
<sequence length="1577" mass="175160">MSIAVCCIPIPNSTQISMLFRCTNPEGWRLVTWYYDLSPCVTQTAIFVLPSIVAFTLGSHTLYHFSKYSKRDRPYRWQYSITWDYYTKQSLTVLQQVIALIIPLISPFASGDIRNWAPLALLVATYITFLTQKYESELGKPASTSVLLFWLFEAAFVILSCYGWVIRRIYGAKQAGSSFILIIALLGVISTVMIYLESQVYEPVTTKLEDEEMEDEEEAAESEPRESFSRVSPYDSAHILSRAYCSWISPFLKLGNKRPLKLTDLPPPPEFVKAEGLYKEWVSRGWSRDGSLLYALIVQFFPTYLTCAMFYLISTFTPFIQPFLLRSLIIFVGEYLEEGSIVPLSRGISLIFVMILTQLMSSLLSIKGFLLTQALQTKLNSTMTSLIHAKALSLSAESVSEHSIGEILTLMTTDIYRISAAIESFDTIWKAPLEVFLCWSSMYFLIGNAMWLGIIVMCALLPITAIISKVRFRLLKQLRKVRAKRYDATNDSIINIKSIKLYSWEALFADKVLALRSGQEVAKLRQIVLIKNIEKFIWKTATSFSSAAAFAWYVLVMHKDLTTEIAFPALSLFGILLGPFGELPYVLNQFSEAKIALDRIEEYLRAGEVQKGLIEDDGSESHDQTVTTTPEVVLKNCSFTWDRKHEIPLLKDISMNCSPATLTCIVGRVGSGKTGLLMSILGETFKKSGTLTTSGSMAYVSQQPWIFNATVRDNILFGSKYDQEVYEHVIDACALSHDLELLPDGDLTEVGEKGISLSGGQKARLALARAVYSRADIIILDDVLAAVDEHVQSHLIRNVVGQNGLLSGKTRILATNTVGVLKQADHVIWLDDGHLVEEGKYDDLMKSNGRLTKLVDEYHRESPGTEATAVEAIDSTVEVEELKDDGDEDDEEPKEVTEEPVSRDSPTPFNFMLRRASTLSHFSTDNIPLREDVRRTRISDEVTAFGKVKSSVFYKFFAACGLHNVALFLFFTVLANMAGVGSTLWLKKWGEEGSAHLGHMVRMTSQFFSHTVWKESKPEQQLMEMSHSLSFTFPALSQANFALVYFLLGLTSGLFTLIGSVVWFSYGSIAASQNLFKTMLAAVLASPMSFFESTPIGRITNRFSSDISTLDHVIPFQIEAFIGGAFGALASILVIAWTTPVSLCIILPTLIIYRRTQLYYVSSARQVRRIASSAGSPVISHFQECLTGLSNVRAFGKSSWFKTKITSLMDTKTKTQFISYSLSSWLTLRLGLVGALVVGSVGLGLIGGVRLSRDTDGPKWTPSGHVTAGTVGLAMTYALRVASSLSRLVRLLIRMETQSVAVERVIEYCELPPEGLTEGSSTEQSLAPNSEAHITFDNYSTRYRPHLDLILKDLSFSIARQEKIGVVGRTGAGKSSLTLALFRIIEAAGGAIKIDQGDISLRKLESLRSGLSIIPQDAQIFEGSLRDNLDPRQEYDDQQLWSVLKLSLLEEFVSRSSEGLDMKVAGGEAGGGGNLSVGQKQLICLARALLNPSPILVLDEATASVDIETDAHIQRTIRTEFKHKTIITIAHRLNTVIDSDKILVLDQGRVVEFDSPQNLLEKEGGHFWKLCKQAGLA</sequence>
<dbReference type="Pfam" id="PF00005">
    <property type="entry name" value="ABC_tran"/>
    <property type="match status" value="2"/>
</dbReference>
<dbReference type="FunFam" id="3.40.50.300:FF:000838">
    <property type="entry name" value="ABC multidrug transporter (Eurofung)"/>
    <property type="match status" value="1"/>
</dbReference>
<dbReference type="Pfam" id="PF24357">
    <property type="entry name" value="TMD0_ABC"/>
    <property type="match status" value="1"/>
</dbReference>
<dbReference type="GO" id="GO:0005524">
    <property type="term" value="F:ATP binding"/>
    <property type="evidence" value="ECO:0007669"/>
    <property type="project" value="UniProtKB-KW"/>
</dbReference>
<dbReference type="InterPro" id="IPR044746">
    <property type="entry name" value="ABCC_6TM_D1"/>
</dbReference>
<feature type="compositionally biased region" description="Acidic residues" evidence="11">
    <location>
        <begin position="209"/>
        <end position="221"/>
    </location>
</feature>
<feature type="region of interest" description="Disordered" evidence="11">
    <location>
        <begin position="207"/>
        <end position="229"/>
    </location>
</feature>
<dbReference type="InterPro" id="IPR011527">
    <property type="entry name" value="ABC1_TM_dom"/>
</dbReference>
<dbReference type="InterPro" id="IPR003439">
    <property type="entry name" value="ABC_transporter-like_ATP-bd"/>
</dbReference>
<dbReference type="InterPro" id="IPR003593">
    <property type="entry name" value="AAA+_ATPase"/>
</dbReference>
<evidence type="ECO:0000256" key="12">
    <source>
        <dbReference type="SAM" id="Phobius"/>
    </source>
</evidence>
<feature type="transmembrane region" description="Helical" evidence="12">
    <location>
        <begin position="1042"/>
        <end position="1066"/>
    </location>
</feature>
<evidence type="ECO:0008006" key="17">
    <source>
        <dbReference type="Google" id="ProtNLM"/>
    </source>
</evidence>
<feature type="domain" description="ABC transmembrane type-1" evidence="14">
    <location>
        <begin position="966"/>
        <end position="1297"/>
    </location>
</feature>
<evidence type="ECO:0000256" key="4">
    <source>
        <dbReference type="ARBA" id="ARBA00022692"/>
    </source>
</evidence>
<dbReference type="PROSITE" id="PS50929">
    <property type="entry name" value="ABC_TM1F"/>
    <property type="match status" value="2"/>
</dbReference>
<comment type="subcellular location">
    <subcellularLocation>
        <location evidence="1">Vacuole membrane</location>
        <topology evidence="1">Multi-pass membrane protein</topology>
    </subcellularLocation>
</comment>
<name>A0A1D8NBM0_YARLL</name>
<keyword evidence="10 12" id="KW-0472">Membrane</keyword>
<evidence type="ECO:0000256" key="6">
    <source>
        <dbReference type="ARBA" id="ARBA00022741"/>
    </source>
</evidence>
<feature type="transmembrane region" description="Helical" evidence="12">
    <location>
        <begin position="348"/>
        <end position="370"/>
    </location>
</feature>
<dbReference type="GO" id="GO:0000329">
    <property type="term" value="C:fungal-type vacuole membrane"/>
    <property type="evidence" value="ECO:0007669"/>
    <property type="project" value="UniProtKB-ARBA"/>
</dbReference>
<evidence type="ECO:0000256" key="9">
    <source>
        <dbReference type="ARBA" id="ARBA00022989"/>
    </source>
</evidence>
<dbReference type="GO" id="GO:0016887">
    <property type="term" value="F:ATP hydrolysis activity"/>
    <property type="evidence" value="ECO:0007669"/>
    <property type="project" value="InterPro"/>
</dbReference>
<feature type="transmembrane region" description="Helical" evidence="12">
    <location>
        <begin position="1226"/>
        <end position="1246"/>
    </location>
</feature>
<evidence type="ECO:0000256" key="3">
    <source>
        <dbReference type="ARBA" id="ARBA00022448"/>
    </source>
</evidence>
<comment type="similarity">
    <text evidence="2">Belongs to the ABC transporter superfamily. ABCC family. Conjugate transporter (TC 3.A.1.208) subfamily.</text>
</comment>
<evidence type="ECO:0000259" key="13">
    <source>
        <dbReference type="PROSITE" id="PS50893"/>
    </source>
</evidence>
<evidence type="ECO:0000256" key="8">
    <source>
        <dbReference type="ARBA" id="ARBA00022967"/>
    </source>
</evidence>
<dbReference type="Gene3D" id="3.40.50.300">
    <property type="entry name" value="P-loop containing nucleotide triphosphate hydrolases"/>
    <property type="match status" value="2"/>
</dbReference>
<evidence type="ECO:0000256" key="5">
    <source>
        <dbReference type="ARBA" id="ARBA00022737"/>
    </source>
</evidence>
<evidence type="ECO:0000256" key="11">
    <source>
        <dbReference type="SAM" id="MobiDB-lite"/>
    </source>
</evidence>
<dbReference type="OMA" id="GFSANEW"/>
<gene>
    <name evidence="15" type="ORF">YALI1_C25190g</name>
</gene>
<dbReference type="GeneID" id="2909985"/>
<dbReference type="PROSITE" id="PS50893">
    <property type="entry name" value="ABC_TRANSPORTER_2"/>
    <property type="match status" value="2"/>
</dbReference>
<dbReference type="InterPro" id="IPR027417">
    <property type="entry name" value="P-loop_NTPase"/>
</dbReference>
<accession>A0A1D8NBM0</accession>
<keyword evidence="4 12" id="KW-0812">Transmembrane</keyword>
<dbReference type="CDD" id="cd03250">
    <property type="entry name" value="ABCC_MRP_domain1"/>
    <property type="match status" value="1"/>
</dbReference>
<keyword evidence="7" id="KW-0067">ATP-binding</keyword>
<feature type="domain" description="ABC transmembrane type-1" evidence="14">
    <location>
        <begin position="310"/>
        <end position="592"/>
    </location>
</feature>
<feature type="compositionally biased region" description="Acidic residues" evidence="11">
    <location>
        <begin position="881"/>
        <end position="893"/>
    </location>
</feature>
<evidence type="ECO:0000256" key="2">
    <source>
        <dbReference type="ARBA" id="ARBA00009726"/>
    </source>
</evidence>
<feature type="transmembrane region" description="Helical" evidence="12">
    <location>
        <begin position="1120"/>
        <end position="1153"/>
    </location>
</feature>
<feature type="region of interest" description="Disordered" evidence="11">
    <location>
        <begin position="881"/>
        <end position="908"/>
    </location>
</feature>
<feature type="transmembrane region" description="Helical" evidence="12">
    <location>
        <begin position="292"/>
        <end position="313"/>
    </location>
</feature>
<evidence type="ECO:0000313" key="16">
    <source>
        <dbReference type="Proteomes" id="UP000182444"/>
    </source>
</evidence>
<dbReference type="FunFam" id="1.20.1560.10:FF:000176">
    <property type="entry name" value="ATP-binding cassette bilirubin transporter"/>
    <property type="match status" value="1"/>
</dbReference>
<feature type="transmembrane region" description="Helical" evidence="12">
    <location>
        <begin position="45"/>
        <end position="65"/>
    </location>
</feature>
<evidence type="ECO:0000256" key="1">
    <source>
        <dbReference type="ARBA" id="ARBA00004128"/>
    </source>
</evidence>
<dbReference type="GO" id="GO:0140359">
    <property type="term" value="F:ABC-type transporter activity"/>
    <property type="evidence" value="ECO:0007669"/>
    <property type="project" value="InterPro"/>
</dbReference>
<feature type="domain" description="ABC transporter" evidence="13">
    <location>
        <begin position="632"/>
        <end position="857"/>
    </location>
</feature>
<dbReference type="CDD" id="cd03244">
    <property type="entry name" value="ABCC_MRP_domain2"/>
    <property type="match status" value="1"/>
</dbReference>
<dbReference type="SMART" id="SM00382">
    <property type="entry name" value="AAA"/>
    <property type="match status" value="2"/>
</dbReference>
<reference evidence="15 16" key="1">
    <citation type="journal article" date="2016" name="PLoS ONE">
        <title>Sequence Assembly of Yarrowia lipolytica Strain W29/CLIB89 Shows Transposable Element Diversity.</title>
        <authorList>
            <person name="Magnan C."/>
            <person name="Yu J."/>
            <person name="Chang I."/>
            <person name="Jahn E."/>
            <person name="Kanomata Y."/>
            <person name="Wu J."/>
            <person name="Zeller M."/>
            <person name="Oakes M."/>
            <person name="Baldi P."/>
            <person name="Sandmeyer S."/>
        </authorList>
    </citation>
    <scope>NUCLEOTIDE SEQUENCE [LARGE SCALE GENOMIC DNA]</scope>
    <source>
        <strain evidence="16">CLIB89(W29)</strain>
    </source>
</reference>
<feature type="transmembrane region" description="Helical" evidence="12">
    <location>
        <begin position="146"/>
        <end position="166"/>
    </location>
</feature>
<evidence type="ECO:0000256" key="10">
    <source>
        <dbReference type="ARBA" id="ARBA00023136"/>
    </source>
</evidence>
<dbReference type="InterPro" id="IPR017871">
    <property type="entry name" value="ABC_transporter-like_CS"/>
</dbReference>
<feature type="transmembrane region" description="Helical" evidence="12">
    <location>
        <begin position="178"/>
        <end position="196"/>
    </location>
</feature>
<dbReference type="Pfam" id="PF00664">
    <property type="entry name" value="ABC_membrane"/>
    <property type="match status" value="2"/>
</dbReference>
<dbReference type="CDD" id="cd18579">
    <property type="entry name" value="ABC_6TM_ABCC_D1"/>
    <property type="match status" value="1"/>
</dbReference>
<feature type="transmembrane region" description="Helical" evidence="12">
    <location>
        <begin position="567"/>
        <end position="587"/>
    </location>
</feature>
<dbReference type="CDD" id="cd18580">
    <property type="entry name" value="ABC_6TM_ABCC_D2"/>
    <property type="match status" value="1"/>
</dbReference>
<dbReference type="eggNOG" id="KOG0054">
    <property type="taxonomic scope" value="Eukaryota"/>
</dbReference>
<dbReference type="EMBL" id="CP017555">
    <property type="protein sequence ID" value="AOW03030.1"/>
    <property type="molecule type" value="Genomic_DNA"/>
</dbReference>
<dbReference type="PROSITE" id="PS00211">
    <property type="entry name" value="ABC_TRANSPORTER_1"/>
    <property type="match status" value="2"/>
</dbReference>
<evidence type="ECO:0000313" key="15">
    <source>
        <dbReference type="EMBL" id="AOW03030.1"/>
    </source>
</evidence>
<dbReference type="FunFam" id="3.40.50.300:FF:000450">
    <property type="entry name" value="ABC transporter C family member 2"/>
    <property type="match status" value="1"/>
</dbReference>